<name>A0ABT0U3Q0_9BACT</name>
<evidence type="ECO:0000256" key="1">
    <source>
        <dbReference type="SAM" id="MobiDB-lite"/>
    </source>
</evidence>
<evidence type="ECO:0000256" key="2">
    <source>
        <dbReference type="SAM" id="Phobius"/>
    </source>
</evidence>
<feature type="transmembrane region" description="Helical" evidence="2">
    <location>
        <begin position="373"/>
        <end position="397"/>
    </location>
</feature>
<keyword evidence="4" id="KW-1185">Reference proteome</keyword>
<dbReference type="InterPro" id="IPR003004">
    <property type="entry name" value="GspF/PilC"/>
</dbReference>
<protein>
    <submittedName>
        <fullName evidence="3">Type II secretion system F domain protein</fullName>
    </submittedName>
</protein>
<organism evidence="3 4">
    <name type="scientific">Aporhodopirellula aestuarii</name>
    <dbReference type="NCBI Taxonomy" id="2950107"/>
    <lineage>
        <taxon>Bacteria</taxon>
        <taxon>Pseudomonadati</taxon>
        <taxon>Planctomycetota</taxon>
        <taxon>Planctomycetia</taxon>
        <taxon>Pirellulales</taxon>
        <taxon>Pirellulaceae</taxon>
        <taxon>Aporhodopirellula</taxon>
    </lineage>
</organism>
<comment type="caution">
    <text evidence="3">The sequence shown here is derived from an EMBL/GenBank/DDBJ whole genome shotgun (WGS) entry which is preliminary data.</text>
</comment>
<accession>A0ABT0U3Q0</accession>
<feature type="region of interest" description="Disordered" evidence="1">
    <location>
        <begin position="92"/>
        <end position="114"/>
    </location>
</feature>
<proteinExistence type="predicted"/>
<dbReference type="Proteomes" id="UP001202961">
    <property type="component" value="Unassembled WGS sequence"/>
</dbReference>
<evidence type="ECO:0000313" key="4">
    <source>
        <dbReference type="Proteomes" id="UP001202961"/>
    </source>
</evidence>
<dbReference type="PANTHER" id="PTHR30012">
    <property type="entry name" value="GENERAL SECRETION PATHWAY PROTEIN"/>
    <property type="match status" value="1"/>
</dbReference>
<reference evidence="3 4" key="1">
    <citation type="journal article" date="2022" name="Syst. Appl. Microbiol.">
        <title>Rhodopirellula aestuarii sp. nov., a novel member of the genus Rhodopirellula isolated from brackish sediments collected in the Tagus River estuary, Portugal.</title>
        <authorList>
            <person name="Vitorino I.R."/>
            <person name="Klimek D."/>
            <person name="Calusinska M."/>
            <person name="Lobo-da-Cunha A."/>
            <person name="Vasconcelos V."/>
            <person name="Lage O.M."/>
        </authorList>
    </citation>
    <scope>NUCLEOTIDE SEQUENCE [LARGE SCALE GENOMIC DNA]</scope>
    <source>
        <strain evidence="3 4">ICT_H3.1</strain>
    </source>
</reference>
<sequence>MTDAQNSPETDTQWINAWLPFQDKIVSAITLTADALSGTARRKLHRLADEIAFVRSETDVLKNPLALEIFLNLASIPNVADALTSFVKTAPSSGFQSEAEPSDTSTESDRSTRDLETKIESAVNSVLLAHQPVQANRQNIITVVAYPVVVLGICCLVLGLISVIVVPTFQQMFDEFGLQLPMFTRILFGVSDFIQSPMTYVGLALFLTCCGLFAWLRWGASSPLHARAAKTAGSAVNLHGSGLRSTRGAWADWAWHVSLLMRAGRCKADAIEMAGAASNQLWLRRGSGFWADAIRSGENPFHGVTHFRSVPCHLLADALGIDIALSQPPRPRPGVSPATPANADSLKLYQAGVLRDIAEIYWDRDQRGKVWQLGWLSPLIIFGVGFIIWFAVIALFAPLVELITGLS</sequence>
<keyword evidence="2" id="KW-0472">Membrane</keyword>
<keyword evidence="2" id="KW-1133">Transmembrane helix</keyword>
<keyword evidence="2" id="KW-0812">Transmembrane</keyword>
<feature type="transmembrane region" description="Helical" evidence="2">
    <location>
        <begin position="200"/>
        <end position="220"/>
    </location>
</feature>
<evidence type="ECO:0000313" key="3">
    <source>
        <dbReference type="EMBL" id="MCM2371533.1"/>
    </source>
</evidence>
<feature type="transmembrane region" description="Helical" evidence="2">
    <location>
        <begin position="144"/>
        <end position="169"/>
    </location>
</feature>
<dbReference type="PANTHER" id="PTHR30012:SF0">
    <property type="entry name" value="TYPE II SECRETION SYSTEM PROTEIN F-RELATED"/>
    <property type="match status" value="1"/>
</dbReference>
<gene>
    <name evidence="3" type="ORF">NB063_13050</name>
</gene>
<dbReference type="EMBL" id="JAMQBK010000032">
    <property type="protein sequence ID" value="MCM2371533.1"/>
    <property type="molecule type" value="Genomic_DNA"/>
</dbReference>